<proteinExistence type="predicted"/>
<dbReference type="Gene3D" id="1.20.1270.60">
    <property type="entry name" value="Arfaptin homology (AH) domain/BAR domain"/>
    <property type="match status" value="1"/>
</dbReference>
<feature type="compositionally biased region" description="Polar residues" evidence="1">
    <location>
        <begin position="816"/>
        <end position="826"/>
    </location>
</feature>
<dbReference type="InterPro" id="IPR047181">
    <property type="entry name" value="DP13A/B"/>
</dbReference>
<reference evidence="3 4" key="1">
    <citation type="journal article" date="2022" name="Front. Cell. Infect. Microbiol.">
        <title>The Genomes of Two Strains of Taenia crassiceps the Animal Model for the Study of Human Cysticercosis.</title>
        <authorList>
            <person name="Bobes R.J."/>
            <person name="Estrada K."/>
            <person name="Rios-Valencia D.G."/>
            <person name="Calderon-Gallegos A."/>
            <person name="de la Torre P."/>
            <person name="Carrero J.C."/>
            <person name="Sanchez-Flores A."/>
            <person name="Laclette J.P."/>
        </authorList>
    </citation>
    <scope>NUCLEOTIDE SEQUENCE [LARGE SCALE GENOMIC DNA]</scope>
    <source>
        <strain evidence="3">WFUcys</strain>
    </source>
</reference>
<evidence type="ECO:0000313" key="3">
    <source>
        <dbReference type="EMBL" id="KAL5112140.1"/>
    </source>
</evidence>
<dbReference type="Gene3D" id="2.30.29.30">
    <property type="entry name" value="Pleckstrin-homology domain (PH domain)/Phosphotyrosine-binding domain (PTB)"/>
    <property type="match status" value="1"/>
</dbReference>
<dbReference type="SUPFAM" id="SSF103657">
    <property type="entry name" value="BAR/IMD domain-like"/>
    <property type="match status" value="1"/>
</dbReference>
<dbReference type="InterPro" id="IPR011993">
    <property type="entry name" value="PH-like_dom_sf"/>
</dbReference>
<dbReference type="SUPFAM" id="SSF50729">
    <property type="entry name" value="PH domain-like"/>
    <property type="match status" value="1"/>
</dbReference>
<dbReference type="SMART" id="SM00233">
    <property type="entry name" value="PH"/>
    <property type="match status" value="1"/>
</dbReference>
<dbReference type="InterPro" id="IPR001849">
    <property type="entry name" value="PH_domain"/>
</dbReference>
<accession>A0ABR4QRI1</accession>
<feature type="domain" description="PH" evidence="2">
    <location>
        <begin position="393"/>
        <end position="518"/>
    </location>
</feature>
<dbReference type="Proteomes" id="UP001651158">
    <property type="component" value="Unassembled WGS sequence"/>
</dbReference>
<dbReference type="InterPro" id="IPR027267">
    <property type="entry name" value="AH/BAR_dom_sf"/>
</dbReference>
<feature type="region of interest" description="Disordered" evidence="1">
    <location>
        <begin position="772"/>
        <end position="833"/>
    </location>
</feature>
<keyword evidence="4" id="KW-1185">Reference proteome</keyword>
<gene>
    <name evidence="3" type="ORF">TcWFU_005398</name>
</gene>
<sequence length="833" mass="92532">MSNYCLLALIGLQYRALDAVIPVLPFGHIPGYSYGWRVVILVCCLVLQPRKGSIIWDHEYLYAMVSFIVDIEEQFILKDSTNISTATAKMELLRLKEAMSNAPHAQQLATQFAADAQDISHMLREFNTACSYIHQAQETIAQCYLQMSEISRLIGSKSLSVQPKNPDFENICLQFSSFLEELSGMHRAEAEELRSALFLPPHKLPSQPGLQLVDNSGTTASGGDGGGVTSLFFADLRATQRHREACEREVHASLARYMRLTRRCAPKEHDDVVLELSRRRRMFQQSAVIYHARLNAAHFEREMVPLNAFFGFLTTLRTHCKKMAQVVEQPSLAQFAEVIKSQFDCRQVQSTQATEEFLDALTNIQSQSLALFAPEPLFAKSDKSYLRTPEANLLSKSGYLYMRVKKTFGFDWNEVYCFTQGGNLLCQQKGDLGAGVLVNLNGKGVFAEPVDIDDRRYTFQIVSAAEKRVKKQRQHQEPSLIYSLFSSEPQHHTLAVVLQAENSTDRDEWIHTISNIIINTSTWAGQGQQPPEPKPLDPLPFVLVPQSQISLEVSQESADEEDELERALRASLSCTSWIAQAPPVHFELNPVNTSAVPTTAIDTECEANADAEVALTFIGSMPLPRFLVNRFSVEEVANHVLAKRAASETSTGQACVARFTTDAIFLLSSSSPPTVLGHFKLSQIVHCTEVKVDAAKPGSRYLLLLTPDSKSSQQSDPVSDVLQLCHFFETTNPAEFAERILNLQLTRLAALNEGGDSPEKATIMENITSFSDWDSPSTVEQCPPQASEAPQDQPLEIAQTELEHQSAPVADDASDQSKASRNQPAESTMGPEE</sequence>
<name>A0ABR4QRI1_9CEST</name>
<evidence type="ECO:0000259" key="2">
    <source>
        <dbReference type="PROSITE" id="PS50003"/>
    </source>
</evidence>
<organism evidence="3 4">
    <name type="scientific">Taenia crassiceps</name>
    <dbReference type="NCBI Taxonomy" id="6207"/>
    <lineage>
        <taxon>Eukaryota</taxon>
        <taxon>Metazoa</taxon>
        <taxon>Spiralia</taxon>
        <taxon>Lophotrochozoa</taxon>
        <taxon>Platyhelminthes</taxon>
        <taxon>Cestoda</taxon>
        <taxon>Eucestoda</taxon>
        <taxon>Cyclophyllidea</taxon>
        <taxon>Taeniidae</taxon>
        <taxon>Taenia</taxon>
    </lineage>
</organism>
<evidence type="ECO:0000256" key="1">
    <source>
        <dbReference type="SAM" id="MobiDB-lite"/>
    </source>
</evidence>
<protein>
    <submittedName>
        <fullName evidence="3">DCC-interacting protein 13-beta</fullName>
    </submittedName>
</protein>
<comment type="caution">
    <text evidence="3">The sequence shown here is derived from an EMBL/GenBank/DDBJ whole genome shotgun (WGS) entry which is preliminary data.</text>
</comment>
<dbReference type="PROSITE" id="PS50003">
    <property type="entry name" value="PH_DOMAIN"/>
    <property type="match status" value="1"/>
</dbReference>
<evidence type="ECO:0000313" key="4">
    <source>
        <dbReference type="Proteomes" id="UP001651158"/>
    </source>
</evidence>
<dbReference type="EMBL" id="JAKROA010000001">
    <property type="protein sequence ID" value="KAL5112140.1"/>
    <property type="molecule type" value="Genomic_DNA"/>
</dbReference>
<dbReference type="PANTHER" id="PTHR46415">
    <property type="entry name" value="ADAPTOR PROTEIN, PHOSPHOTYROSINE INTERACTION, PH DOMAIN AND LEUCINE ZIPPER-CONTAINING 2"/>
    <property type="match status" value="1"/>
</dbReference>
<dbReference type="PANTHER" id="PTHR46415:SF2">
    <property type="entry name" value="BETA, PUTATIVE-RELATED"/>
    <property type="match status" value="1"/>
</dbReference>